<feature type="region of interest" description="Disordered" evidence="1">
    <location>
        <begin position="600"/>
        <end position="624"/>
    </location>
</feature>
<dbReference type="FunCoup" id="A0A200QUN0">
    <property type="interactions" value="338"/>
</dbReference>
<organism evidence="2 3">
    <name type="scientific">Macleaya cordata</name>
    <name type="common">Five-seeded plume-poppy</name>
    <name type="synonym">Bocconia cordata</name>
    <dbReference type="NCBI Taxonomy" id="56857"/>
    <lineage>
        <taxon>Eukaryota</taxon>
        <taxon>Viridiplantae</taxon>
        <taxon>Streptophyta</taxon>
        <taxon>Embryophyta</taxon>
        <taxon>Tracheophyta</taxon>
        <taxon>Spermatophyta</taxon>
        <taxon>Magnoliopsida</taxon>
        <taxon>Ranunculales</taxon>
        <taxon>Papaveraceae</taxon>
        <taxon>Papaveroideae</taxon>
        <taxon>Macleaya</taxon>
    </lineage>
</organism>
<name>A0A200QUN0_MACCD</name>
<sequence>MTDWSIYQLDDIVWDEFKESDDHIVPHPGGEHVDAGAAQGDCDKKLLHEVVNSVRNSPDSKSVAKDFIPEREEISFPTLNDGRGPMLEKGSWSRTPGVGNPDPCHADSTKKMTRLGSGDAKVSGNCFEMESLHNEFGEHDNTLGSNAASINGSMCQFSLDDISPTDSDLELFSNEHEDKESNFLSYYGWPDIGNFEDVDRMFRSCDSTFGQGNATTTDDELSWFSSSSRAINGSEDALKTGFKSSCSELSTLKYQEADLKFMPISPTPVVIDIDKKNAPNSYVAGLRTMDDSDSASLGYSYGNMLDTNAESKRASVSNEQGYEIDGRLHVRTSPITEIPNGSNGMVTLQGKQLKNQNQTKGTRKDCSSEYLNSGSFHDSGTSTTQQFTNLMERSSNPSLNATSMTPEEKIHSRPQMQATLTNDPQCKDLVGRAAFRDHLPVQKQLQQIQDGVGGHSDVGVRIELPAVEVDSSSVLEGSSMCSVLSDEISIEATGFRQLQYVMEQLDIRTKLCIRDSLYRLARSAEQRNNFGNSNNCIWDGRDKSGVLTTEESNKSAGFIDMETDTNPIDRAIAHLLFHRSPDPAEGALFTDSHTIGSSHPVMPGKSFCQEEVSPEADTKLSLAD</sequence>
<evidence type="ECO:0000313" key="2">
    <source>
        <dbReference type="EMBL" id="OVA14188.1"/>
    </source>
</evidence>
<proteinExistence type="predicted"/>
<feature type="compositionally biased region" description="Polar residues" evidence="1">
    <location>
        <begin position="393"/>
        <end position="405"/>
    </location>
</feature>
<dbReference type="InParanoid" id="A0A200QUN0"/>
<evidence type="ECO:0000256" key="1">
    <source>
        <dbReference type="SAM" id="MobiDB-lite"/>
    </source>
</evidence>
<dbReference type="InterPro" id="IPR039928">
    <property type="entry name" value="LNK"/>
</dbReference>
<feature type="region of interest" description="Disordered" evidence="1">
    <location>
        <begin position="91"/>
        <end position="116"/>
    </location>
</feature>
<feature type="region of interest" description="Disordered" evidence="1">
    <location>
        <begin position="393"/>
        <end position="414"/>
    </location>
</feature>
<dbReference type="OrthoDB" id="618331at2759"/>
<comment type="caution">
    <text evidence="2">The sequence shown here is derived from an EMBL/GenBank/DDBJ whole genome shotgun (WGS) entry which is preliminary data.</text>
</comment>
<dbReference type="STRING" id="56857.A0A200QUN0"/>
<dbReference type="GO" id="GO:0007623">
    <property type="term" value="P:circadian rhythm"/>
    <property type="evidence" value="ECO:0007669"/>
    <property type="project" value="InterPro"/>
</dbReference>
<dbReference type="PANTHER" id="PTHR33334">
    <property type="entry name" value="PROTEIN LNK1"/>
    <property type="match status" value="1"/>
</dbReference>
<evidence type="ECO:0000313" key="3">
    <source>
        <dbReference type="Proteomes" id="UP000195402"/>
    </source>
</evidence>
<dbReference type="PANTHER" id="PTHR33334:SF8">
    <property type="entry name" value="PROTEIN LNK1"/>
    <property type="match status" value="1"/>
</dbReference>
<dbReference type="Proteomes" id="UP000195402">
    <property type="component" value="Unassembled WGS sequence"/>
</dbReference>
<dbReference type="AlphaFoldDB" id="A0A200QUN0"/>
<dbReference type="OMA" id="EGTNKCT"/>
<accession>A0A200QUN0</accession>
<evidence type="ECO:0008006" key="4">
    <source>
        <dbReference type="Google" id="ProtNLM"/>
    </source>
</evidence>
<gene>
    <name evidence="2" type="ORF">BVC80_9029g13</name>
</gene>
<dbReference type="GO" id="GO:0006355">
    <property type="term" value="P:regulation of DNA-templated transcription"/>
    <property type="evidence" value="ECO:0007669"/>
    <property type="project" value="InterPro"/>
</dbReference>
<protein>
    <recommendedName>
        <fullName evidence="4">Protein LNK1</fullName>
    </recommendedName>
</protein>
<keyword evidence="3" id="KW-1185">Reference proteome</keyword>
<reference evidence="2 3" key="1">
    <citation type="journal article" date="2017" name="Mol. Plant">
        <title>The Genome of Medicinal Plant Macleaya cordata Provides New Insights into Benzylisoquinoline Alkaloids Metabolism.</title>
        <authorList>
            <person name="Liu X."/>
            <person name="Liu Y."/>
            <person name="Huang P."/>
            <person name="Ma Y."/>
            <person name="Qing Z."/>
            <person name="Tang Q."/>
            <person name="Cao H."/>
            <person name="Cheng P."/>
            <person name="Zheng Y."/>
            <person name="Yuan Z."/>
            <person name="Zhou Y."/>
            <person name="Liu J."/>
            <person name="Tang Z."/>
            <person name="Zhuo Y."/>
            <person name="Zhang Y."/>
            <person name="Yu L."/>
            <person name="Huang J."/>
            <person name="Yang P."/>
            <person name="Peng Q."/>
            <person name="Zhang J."/>
            <person name="Jiang W."/>
            <person name="Zhang Z."/>
            <person name="Lin K."/>
            <person name="Ro D.K."/>
            <person name="Chen X."/>
            <person name="Xiong X."/>
            <person name="Shang Y."/>
            <person name="Huang S."/>
            <person name="Zeng J."/>
        </authorList>
    </citation>
    <scope>NUCLEOTIDE SEQUENCE [LARGE SCALE GENOMIC DNA]</scope>
    <source>
        <strain evidence="3">cv. BLH2017</strain>
        <tissue evidence="2">Root</tissue>
    </source>
</reference>
<dbReference type="EMBL" id="MVGT01001060">
    <property type="protein sequence ID" value="OVA14188.1"/>
    <property type="molecule type" value="Genomic_DNA"/>
</dbReference>